<gene>
    <name evidence="2" type="ORF">ASPWEDRAFT_37774</name>
</gene>
<dbReference type="AlphaFoldDB" id="A0A1L9RY61"/>
<evidence type="ECO:0000256" key="1">
    <source>
        <dbReference type="SAM" id="MobiDB-lite"/>
    </source>
</evidence>
<evidence type="ECO:0000313" key="3">
    <source>
        <dbReference type="Proteomes" id="UP000184383"/>
    </source>
</evidence>
<dbReference type="EMBL" id="KV878210">
    <property type="protein sequence ID" value="OJJ39900.1"/>
    <property type="molecule type" value="Genomic_DNA"/>
</dbReference>
<evidence type="ECO:0000313" key="2">
    <source>
        <dbReference type="EMBL" id="OJJ39900.1"/>
    </source>
</evidence>
<name>A0A1L9RY61_ASPWE</name>
<dbReference type="GeneID" id="63750603"/>
<dbReference type="Proteomes" id="UP000184383">
    <property type="component" value="Unassembled WGS sequence"/>
</dbReference>
<keyword evidence="3" id="KW-1185">Reference proteome</keyword>
<accession>A0A1L9RY61</accession>
<dbReference type="VEuPathDB" id="FungiDB:ASPWEDRAFT_37774"/>
<dbReference type="STRING" id="1073089.A0A1L9RY61"/>
<reference evidence="3" key="1">
    <citation type="journal article" date="2017" name="Genome Biol.">
        <title>Comparative genomics reveals high biological diversity and specific adaptations in the industrially and medically important fungal genus Aspergillus.</title>
        <authorList>
            <person name="de Vries R.P."/>
            <person name="Riley R."/>
            <person name="Wiebenga A."/>
            <person name="Aguilar-Osorio G."/>
            <person name="Amillis S."/>
            <person name="Uchima C.A."/>
            <person name="Anderluh G."/>
            <person name="Asadollahi M."/>
            <person name="Askin M."/>
            <person name="Barry K."/>
            <person name="Battaglia E."/>
            <person name="Bayram O."/>
            <person name="Benocci T."/>
            <person name="Braus-Stromeyer S.A."/>
            <person name="Caldana C."/>
            <person name="Canovas D."/>
            <person name="Cerqueira G.C."/>
            <person name="Chen F."/>
            <person name="Chen W."/>
            <person name="Choi C."/>
            <person name="Clum A."/>
            <person name="Dos Santos R.A."/>
            <person name="Damasio A.R."/>
            <person name="Diallinas G."/>
            <person name="Emri T."/>
            <person name="Fekete E."/>
            <person name="Flipphi M."/>
            <person name="Freyberg S."/>
            <person name="Gallo A."/>
            <person name="Gournas C."/>
            <person name="Habgood R."/>
            <person name="Hainaut M."/>
            <person name="Harispe M.L."/>
            <person name="Henrissat B."/>
            <person name="Hilden K.S."/>
            <person name="Hope R."/>
            <person name="Hossain A."/>
            <person name="Karabika E."/>
            <person name="Karaffa L."/>
            <person name="Karanyi Z."/>
            <person name="Krasevec N."/>
            <person name="Kuo A."/>
            <person name="Kusch H."/>
            <person name="LaButti K."/>
            <person name="Lagendijk E.L."/>
            <person name="Lapidus A."/>
            <person name="Levasseur A."/>
            <person name="Lindquist E."/>
            <person name="Lipzen A."/>
            <person name="Logrieco A.F."/>
            <person name="MacCabe A."/>
            <person name="Maekelae M.R."/>
            <person name="Malavazi I."/>
            <person name="Melin P."/>
            <person name="Meyer V."/>
            <person name="Mielnichuk N."/>
            <person name="Miskei M."/>
            <person name="Molnar A.P."/>
            <person name="Mule G."/>
            <person name="Ngan C.Y."/>
            <person name="Orejas M."/>
            <person name="Orosz E."/>
            <person name="Ouedraogo J.P."/>
            <person name="Overkamp K.M."/>
            <person name="Park H.-S."/>
            <person name="Perrone G."/>
            <person name="Piumi F."/>
            <person name="Punt P.J."/>
            <person name="Ram A.F."/>
            <person name="Ramon A."/>
            <person name="Rauscher S."/>
            <person name="Record E."/>
            <person name="Riano-Pachon D.M."/>
            <person name="Robert V."/>
            <person name="Roehrig J."/>
            <person name="Ruller R."/>
            <person name="Salamov A."/>
            <person name="Salih N.S."/>
            <person name="Samson R.A."/>
            <person name="Sandor E."/>
            <person name="Sanguinetti M."/>
            <person name="Schuetze T."/>
            <person name="Sepcic K."/>
            <person name="Shelest E."/>
            <person name="Sherlock G."/>
            <person name="Sophianopoulou V."/>
            <person name="Squina F.M."/>
            <person name="Sun H."/>
            <person name="Susca A."/>
            <person name="Todd R.B."/>
            <person name="Tsang A."/>
            <person name="Unkles S.E."/>
            <person name="van de Wiele N."/>
            <person name="van Rossen-Uffink D."/>
            <person name="Oliveira J.V."/>
            <person name="Vesth T.C."/>
            <person name="Visser J."/>
            <person name="Yu J.-H."/>
            <person name="Zhou M."/>
            <person name="Andersen M.R."/>
            <person name="Archer D.B."/>
            <person name="Baker S.E."/>
            <person name="Benoit I."/>
            <person name="Brakhage A.A."/>
            <person name="Braus G.H."/>
            <person name="Fischer R."/>
            <person name="Frisvad J.C."/>
            <person name="Goldman G.H."/>
            <person name="Houbraken J."/>
            <person name="Oakley B."/>
            <person name="Pocsi I."/>
            <person name="Scazzocchio C."/>
            <person name="Seiboth B."/>
            <person name="vanKuyk P.A."/>
            <person name="Wortman J."/>
            <person name="Dyer P.S."/>
            <person name="Grigoriev I.V."/>
        </authorList>
    </citation>
    <scope>NUCLEOTIDE SEQUENCE [LARGE SCALE GENOMIC DNA]</scope>
    <source>
        <strain evidence="3">DTO 134E9</strain>
    </source>
</reference>
<protein>
    <recommendedName>
        <fullName evidence="4">RRM domain-containing protein</fullName>
    </recommendedName>
</protein>
<feature type="region of interest" description="Disordered" evidence="1">
    <location>
        <begin position="49"/>
        <end position="72"/>
    </location>
</feature>
<evidence type="ECO:0008006" key="4">
    <source>
        <dbReference type="Google" id="ProtNLM"/>
    </source>
</evidence>
<organism evidence="2 3">
    <name type="scientific">Aspergillus wentii DTO 134E9</name>
    <dbReference type="NCBI Taxonomy" id="1073089"/>
    <lineage>
        <taxon>Eukaryota</taxon>
        <taxon>Fungi</taxon>
        <taxon>Dikarya</taxon>
        <taxon>Ascomycota</taxon>
        <taxon>Pezizomycotina</taxon>
        <taxon>Eurotiomycetes</taxon>
        <taxon>Eurotiomycetidae</taxon>
        <taxon>Eurotiales</taxon>
        <taxon>Aspergillaceae</taxon>
        <taxon>Aspergillus</taxon>
        <taxon>Aspergillus subgen. Cremei</taxon>
    </lineage>
</organism>
<proteinExistence type="predicted"/>
<dbReference type="OrthoDB" id="5244622at2759"/>
<dbReference type="RefSeq" id="XP_040693576.1">
    <property type="nucleotide sequence ID" value="XM_040834755.1"/>
</dbReference>
<sequence>MDSGLDDIRVPILQPKQTDAIALRAKLAAGTGGLLDGGLDDLMIPVLEPERKPTPDVQPRQNNAIPTGPRSKIATGPWDGKIRWAIKGCSVFENDNDELDAFMYRPNILSREPVADLWVFQYGIRYVPAKREKDVYRTVKIENFPIKTDMGQILSMIPGEIYSARLLKTSHLTGSPTAIVVFVTQNDAMGFLGLSRAGLRIGTAMGKARVTLVNTPTYPMTAEMQRLIKEGYTRTLAIYGPRESLTAEVCRVLKKSVYCDYIERVNDGHVAGEVFIRFHGIKMAAGAYELFKVHPSFRQCKFRFLKASSNNQTGSMG</sequence>